<sequence length="387" mass="42446">MAVSPDSFDAVLEQVYRTTTGEVTWDAALGKVASVFDASFAALAVERCDISQVRLAPPAVVPMPEVLYSNIQVSELIERYYAYYHRLDPFRSKVGVALSPSILRMHDICDATEFTDSEYYQDLCRLVDSFHLGRYTARVDAALQLQFPLNRSEKFEPLDEGDLALFGALGAHTARALKIQRQVTQMGVTLDAALGALGRTGRAAFLVDRNGKVCRMNASAEAICSLNDGMTIRNRRLLPHGLREQKQLREALSAQLGEGLPEAPKGPLTITIERPSGSRPYLAEVTPFAFEMYWSTAITATALVTIDNPDAQRLRASESWALAVGLTRSELRVVTVLLAGRSEREAAEALGISVNTVKTHRKRIYAKLGITRRAELSAVFPGTSPAT</sequence>
<keyword evidence="2" id="KW-0238">DNA-binding</keyword>
<dbReference type="EMBL" id="JAAQPH010000009">
    <property type="protein sequence ID" value="NIA69571.1"/>
    <property type="molecule type" value="Genomic_DNA"/>
</dbReference>
<dbReference type="InterPro" id="IPR016032">
    <property type="entry name" value="Sig_transdc_resp-reg_C-effctor"/>
</dbReference>
<dbReference type="SUPFAM" id="SSF46894">
    <property type="entry name" value="C-terminal effector domain of the bipartite response regulators"/>
    <property type="match status" value="1"/>
</dbReference>
<dbReference type="GO" id="GO:0006355">
    <property type="term" value="P:regulation of DNA-templated transcription"/>
    <property type="evidence" value="ECO:0007669"/>
    <property type="project" value="InterPro"/>
</dbReference>
<feature type="domain" description="HTH luxR-type" evidence="4">
    <location>
        <begin position="319"/>
        <end position="384"/>
    </location>
</feature>
<gene>
    <name evidence="5" type="ORF">HBA54_13295</name>
</gene>
<dbReference type="PANTHER" id="PTHR44688:SF16">
    <property type="entry name" value="DNA-BINDING TRANSCRIPTIONAL ACTIVATOR DEVR_DOSR"/>
    <property type="match status" value="1"/>
</dbReference>
<organism evidence="5 6">
    <name type="scientific">Pelagibius litoralis</name>
    <dbReference type="NCBI Taxonomy" id="374515"/>
    <lineage>
        <taxon>Bacteria</taxon>
        <taxon>Pseudomonadati</taxon>
        <taxon>Pseudomonadota</taxon>
        <taxon>Alphaproteobacteria</taxon>
        <taxon>Rhodospirillales</taxon>
        <taxon>Rhodovibrionaceae</taxon>
        <taxon>Pelagibius</taxon>
    </lineage>
</organism>
<accession>A0A967KFF9</accession>
<comment type="caution">
    <text evidence="5">The sequence shown here is derived from an EMBL/GenBank/DDBJ whole genome shotgun (WGS) entry which is preliminary data.</text>
</comment>
<dbReference type="PROSITE" id="PS50043">
    <property type="entry name" value="HTH_LUXR_2"/>
    <property type="match status" value="1"/>
</dbReference>
<keyword evidence="6" id="KW-1185">Reference proteome</keyword>
<dbReference type="InterPro" id="IPR000792">
    <property type="entry name" value="Tscrpt_reg_LuxR_C"/>
</dbReference>
<dbReference type="SMART" id="SM00421">
    <property type="entry name" value="HTH_LUXR"/>
    <property type="match status" value="1"/>
</dbReference>
<dbReference type="Proteomes" id="UP000761264">
    <property type="component" value="Unassembled WGS sequence"/>
</dbReference>
<dbReference type="RefSeq" id="WP_167225301.1">
    <property type="nucleotide sequence ID" value="NZ_JAAQPH010000009.1"/>
</dbReference>
<dbReference type="GO" id="GO:0003677">
    <property type="term" value="F:DNA binding"/>
    <property type="evidence" value="ECO:0007669"/>
    <property type="project" value="UniProtKB-KW"/>
</dbReference>
<evidence type="ECO:0000259" key="4">
    <source>
        <dbReference type="PROSITE" id="PS50043"/>
    </source>
</evidence>
<evidence type="ECO:0000313" key="6">
    <source>
        <dbReference type="Proteomes" id="UP000761264"/>
    </source>
</evidence>
<protein>
    <submittedName>
        <fullName evidence="5">Helix-turn-helix transcriptional regulator</fullName>
    </submittedName>
</protein>
<dbReference type="InterPro" id="IPR036388">
    <property type="entry name" value="WH-like_DNA-bd_sf"/>
</dbReference>
<evidence type="ECO:0000256" key="1">
    <source>
        <dbReference type="ARBA" id="ARBA00023015"/>
    </source>
</evidence>
<reference evidence="5" key="1">
    <citation type="submission" date="2020-03" db="EMBL/GenBank/DDBJ databases">
        <title>Genome of Pelagibius litoralis DSM 21314T.</title>
        <authorList>
            <person name="Wang G."/>
        </authorList>
    </citation>
    <scope>NUCLEOTIDE SEQUENCE</scope>
    <source>
        <strain evidence="5">DSM 21314</strain>
    </source>
</reference>
<keyword evidence="1" id="KW-0805">Transcription regulation</keyword>
<evidence type="ECO:0000256" key="2">
    <source>
        <dbReference type="ARBA" id="ARBA00023125"/>
    </source>
</evidence>
<dbReference type="CDD" id="cd06170">
    <property type="entry name" value="LuxR_C_like"/>
    <property type="match status" value="1"/>
</dbReference>
<dbReference type="Gene3D" id="1.10.10.10">
    <property type="entry name" value="Winged helix-like DNA-binding domain superfamily/Winged helix DNA-binding domain"/>
    <property type="match status" value="1"/>
</dbReference>
<dbReference type="PRINTS" id="PR00038">
    <property type="entry name" value="HTHLUXR"/>
</dbReference>
<name>A0A967KFF9_9PROT</name>
<dbReference type="Pfam" id="PF00196">
    <property type="entry name" value="GerE"/>
    <property type="match status" value="1"/>
</dbReference>
<dbReference type="AlphaFoldDB" id="A0A967KFF9"/>
<proteinExistence type="predicted"/>
<evidence type="ECO:0000256" key="3">
    <source>
        <dbReference type="ARBA" id="ARBA00023163"/>
    </source>
</evidence>
<keyword evidence="3" id="KW-0804">Transcription</keyword>
<dbReference type="PANTHER" id="PTHR44688">
    <property type="entry name" value="DNA-BINDING TRANSCRIPTIONAL ACTIVATOR DEVR_DOSR"/>
    <property type="match status" value="1"/>
</dbReference>
<evidence type="ECO:0000313" key="5">
    <source>
        <dbReference type="EMBL" id="NIA69571.1"/>
    </source>
</evidence>